<evidence type="ECO:0000256" key="6">
    <source>
        <dbReference type="ARBA" id="ARBA00022989"/>
    </source>
</evidence>
<dbReference type="PANTHER" id="PTHR13247">
    <property type="entry name" value="TETRATRICOPEPTIDE REPEAT PROTEIN 11 TPR REPEAT PROTEIN 11"/>
    <property type="match status" value="1"/>
</dbReference>
<keyword evidence="10" id="KW-0802">TPR repeat</keyword>
<evidence type="ECO:0000256" key="2">
    <source>
        <dbReference type="ARBA" id="ARBA00008937"/>
    </source>
</evidence>
<protein>
    <recommendedName>
        <fullName evidence="3 9">Mitochondrial fission 1 protein</fullName>
    </recommendedName>
</protein>
<evidence type="ECO:0000256" key="3">
    <source>
        <dbReference type="ARBA" id="ARBA00014314"/>
    </source>
</evidence>
<dbReference type="InterPro" id="IPR019734">
    <property type="entry name" value="TPR_rpt"/>
</dbReference>
<keyword evidence="5 9" id="KW-1000">Mitochondrion outer membrane</keyword>
<comment type="function">
    <text evidence="9">Has a role in mitochondrial fission.</text>
</comment>
<dbReference type="GO" id="GO:0016559">
    <property type="term" value="P:peroxisome fission"/>
    <property type="evidence" value="ECO:0007669"/>
    <property type="project" value="TreeGrafter"/>
</dbReference>
<dbReference type="GO" id="GO:0005778">
    <property type="term" value="C:peroxisomal membrane"/>
    <property type="evidence" value="ECO:0007669"/>
    <property type="project" value="TreeGrafter"/>
</dbReference>
<evidence type="ECO:0000256" key="11">
    <source>
        <dbReference type="SAM" id="Phobius"/>
    </source>
</evidence>
<evidence type="ECO:0000256" key="10">
    <source>
        <dbReference type="PROSITE-ProRule" id="PRU00339"/>
    </source>
</evidence>
<keyword evidence="4 11" id="KW-0812">Transmembrane</keyword>
<evidence type="ECO:0000256" key="5">
    <source>
        <dbReference type="ARBA" id="ARBA00022787"/>
    </source>
</evidence>
<reference evidence="12" key="1">
    <citation type="submission" date="2022-07" db="EMBL/GenBank/DDBJ databases">
        <title>Phylogenomic reconstructions and comparative analyses of Kickxellomycotina fungi.</title>
        <authorList>
            <person name="Reynolds N.K."/>
            <person name="Stajich J.E."/>
            <person name="Barry K."/>
            <person name="Grigoriev I.V."/>
            <person name="Crous P."/>
            <person name="Smith M.E."/>
        </authorList>
    </citation>
    <scope>NUCLEOTIDE SEQUENCE</scope>
    <source>
        <strain evidence="12">BCRC 34381</strain>
    </source>
</reference>
<proteinExistence type="inferred from homology"/>
<comment type="domain">
    <text evidence="9">The C-terminus is required for mitochondrial localization, while the N-terminus is necessary for mitochondrial fission.</text>
</comment>
<dbReference type="OrthoDB" id="421154at2759"/>
<comment type="caution">
    <text evidence="12">The sequence shown here is derived from an EMBL/GenBank/DDBJ whole genome shotgun (WGS) entry which is preliminary data.</text>
</comment>
<dbReference type="InterPro" id="IPR033745">
    <property type="entry name" value="Fis1_cytosol"/>
</dbReference>
<dbReference type="EMBL" id="JANBOI010000127">
    <property type="protein sequence ID" value="KAJ1733612.1"/>
    <property type="molecule type" value="Genomic_DNA"/>
</dbReference>
<organism evidence="12 13">
    <name type="scientific">Coemansia biformis</name>
    <dbReference type="NCBI Taxonomy" id="1286918"/>
    <lineage>
        <taxon>Eukaryota</taxon>
        <taxon>Fungi</taxon>
        <taxon>Fungi incertae sedis</taxon>
        <taxon>Zoopagomycota</taxon>
        <taxon>Kickxellomycotina</taxon>
        <taxon>Kickxellomycetes</taxon>
        <taxon>Kickxellales</taxon>
        <taxon>Kickxellaceae</taxon>
        <taxon>Coemansia</taxon>
    </lineage>
</organism>
<keyword evidence="13" id="KW-1185">Reference proteome</keyword>
<dbReference type="InterPro" id="IPR028058">
    <property type="entry name" value="Fis1_TPR_N"/>
</dbReference>
<dbReference type="PANTHER" id="PTHR13247:SF0">
    <property type="entry name" value="MITOCHONDRIAL FISSION 1 PROTEIN"/>
    <property type="match status" value="1"/>
</dbReference>
<gene>
    <name evidence="12" type="primary">FIS1</name>
    <name evidence="12" type="ORF">LPJ61_001475</name>
</gene>
<dbReference type="GO" id="GO:0005741">
    <property type="term" value="C:mitochondrial outer membrane"/>
    <property type="evidence" value="ECO:0007669"/>
    <property type="project" value="UniProtKB-SubCell"/>
</dbReference>
<evidence type="ECO:0000256" key="4">
    <source>
        <dbReference type="ARBA" id="ARBA00022692"/>
    </source>
</evidence>
<dbReference type="SUPFAM" id="SSF48452">
    <property type="entry name" value="TPR-like"/>
    <property type="match status" value="1"/>
</dbReference>
<dbReference type="PROSITE" id="PS50005">
    <property type="entry name" value="TPR"/>
    <property type="match status" value="1"/>
</dbReference>
<dbReference type="Pfam" id="PF14852">
    <property type="entry name" value="Fis1_TPR_N"/>
    <property type="match status" value="1"/>
</dbReference>
<evidence type="ECO:0000256" key="8">
    <source>
        <dbReference type="ARBA" id="ARBA00023136"/>
    </source>
</evidence>
<keyword evidence="6 11" id="KW-1133">Transmembrane helix</keyword>
<dbReference type="Pfam" id="PF14853">
    <property type="entry name" value="Fis1_TPR_C"/>
    <property type="match status" value="1"/>
</dbReference>
<dbReference type="GO" id="GO:0000266">
    <property type="term" value="P:mitochondrial fission"/>
    <property type="evidence" value="ECO:0007669"/>
    <property type="project" value="UniProtKB-UniRule"/>
</dbReference>
<dbReference type="Gene3D" id="1.25.40.10">
    <property type="entry name" value="Tetratricopeptide repeat domain"/>
    <property type="match status" value="1"/>
</dbReference>
<comment type="subcellular location">
    <subcellularLocation>
        <location evidence="1">Mitochondrion outer membrane</location>
        <topology evidence="1">Single-pass membrane protein</topology>
    </subcellularLocation>
</comment>
<evidence type="ECO:0000313" key="12">
    <source>
        <dbReference type="EMBL" id="KAJ1733612.1"/>
    </source>
</evidence>
<dbReference type="GO" id="GO:0000422">
    <property type="term" value="P:autophagy of mitochondrion"/>
    <property type="evidence" value="ECO:0007669"/>
    <property type="project" value="TreeGrafter"/>
</dbReference>
<comment type="similarity">
    <text evidence="2 9">Belongs to the FIS1 family.</text>
</comment>
<sequence>MSDGYLPYAADAEQSLTGEELLVLQRQYEREMPQARVQTKFNYAWGLIKSTSKREQRSGVKLMHEIYDEHNERRRECMYYLAIGYYKMGEYSNARVFVEQLLALEPGNAQARSLHGLIDDKVARDGLIGLAVSGGVLALAGVAIAALFKKRST</sequence>
<feature type="repeat" description="TPR" evidence="10">
    <location>
        <begin position="75"/>
        <end position="108"/>
    </location>
</feature>
<dbReference type="PIRSF" id="PIRSF008835">
    <property type="entry name" value="TPR_repeat_11_Fis1"/>
    <property type="match status" value="1"/>
</dbReference>
<dbReference type="CDD" id="cd12212">
    <property type="entry name" value="Fis1"/>
    <property type="match status" value="1"/>
</dbReference>
<evidence type="ECO:0000313" key="13">
    <source>
        <dbReference type="Proteomes" id="UP001143981"/>
    </source>
</evidence>
<dbReference type="InterPro" id="IPR028061">
    <property type="entry name" value="Fis1_TPR_C"/>
</dbReference>
<keyword evidence="7 9" id="KW-0496">Mitochondrion</keyword>
<name>A0A9W7YGM5_9FUNG</name>
<dbReference type="Proteomes" id="UP001143981">
    <property type="component" value="Unassembled WGS sequence"/>
</dbReference>
<feature type="transmembrane region" description="Helical" evidence="11">
    <location>
        <begin position="127"/>
        <end position="148"/>
    </location>
</feature>
<dbReference type="InterPro" id="IPR011990">
    <property type="entry name" value="TPR-like_helical_dom_sf"/>
</dbReference>
<evidence type="ECO:0000256" key="9">
    <source>
        <dbReference type="PIRNR" id="PIRNR008835"/>
    </source>
</evidence>
<evidence type="ECO:0000256" key="1">
    <source>
        <dbReference type="ARBA" id="ARBA00004572"/>
    </source>
</evidence>
<keyword evidence="8 9" id="KW-0472">Membrane</keyword>
<evidence type="ECO:0000256" key="7">
    <source>
        <dbReference type="ARBA" id="ARBA00023128"/>
    </source>
</evidence>
<dbReference type="InterPro" id="IPR016543">
    <property type="entry name" value="Fis1"/>
</dbReference>
<dbReference type="AlphaFoldDB" id="A0A9W7YGM5"/>
<accession>A0A9W7YGM5</accession>